<evidence type="ECO:0000256" key="2">
    <source>
        <dbReference type="PROSITE-ProRule" id="PRU10038"/>
    </source>
</evidence>
<protein>
    <recommendedName>
        <fullName evidence="3">Alpha/beta hydrolase fold-3 domain-containing protein</fullName>
    </recommendedName>
</protein>
<sequence length="340" mass="38276">MDSNLSEQVAYDFSPFFRIYKDGRIERLLGVDVVPPGLDQDTQVQSKDVIYLQEKNLSSRLYLPRNAINSGKKLPLLVYYHGGGFCIETPFSPAYHNHLNNFVAEANIIAVSVDYSVVVVCPLKWDPRTKVKNGRKRAPEHPLPIAYEDSRAALKWVASHVNGSEPKEWLNSYVDFGKVFLSGDSAGANIAHHMGIRNGKEKLLGVNLVGIVLVHPYFWGKEPISNEAKESEKRATVDGLWRFSCPTTSGCDDPLINPLVDPDLGKLGCSRVLVMVAEKDLLRDRGWQYYYKLKEIGWKGLVEIMESKEEDHAFHMQKSSCENAVGMLKRMASFINENTT</sequence>
<dbReference type="Pfam" id="PF07859">
    <property type="entry name" value="Abhydrolase_3"/>
    <property type="match status" value="2"/>
</dbReference>
<feature type="domain" description="Alpha/beta hydrolase fold-3" evidence="3">
    <location>
        <begin position="77"/>
        <end position="116"/>
    </location>
</feature>
<name>A0A067JPP1_JATCU</name>
<dbReference type="InterPro" id="IPR013094">
    <property type="entry name" value="AB_hydrolase_3"/>
</dbReference>
<evidence type="ECO:0000259" key="3">
    <source>
        <dbReference type="Pfam" id="PF07859"/>
    </source>
</evidence>
<dbReference type="InterPro" id="IPR033140">
    <property type="entry name" value="Lipase_GDXG_put_SER_AS"/>
</dbReference>
<gene>
    <name evidence="4" type="ORF">JCGZ_22841</name>
</gene>
<evidence type="ECO:0000313" key="5">
    <source>
        <dbReference type="Proteomes" id="UP000027138"/>
    </source>
</evidence>
<dbReference type="PROSITE" id="PS01174">
    <property type="entry name" value="LIPASE_GDXG_SER"/>
    <property type="match status" value="1"/>
</dbReference>
<dbReference type="AlphaFoldDB" id="A0A067JPP1"/>
<proteinExistence type="inferred from homology"/>
<keyword evidence="5" id="KW-1185">Reference proteome</keyword>
<dbReference type="InterPro" id="IPR050466">
    <property type="entry name" value="Carboxylest/Gibb_receptor"/>
</dbReference>
<dbReference type="Gene3D" id="3.40.50.1820">
    <property type="entry name" value="alpha/beta hydrolase"/>
    <property type="match status" value="1"/>
</dbReference>
<dbReference type="InterPro" id="IPR029058">
    <property type="entry name" value="AB_hydrolase_fold"/>
</dbReference>
<dbReference type="EMBL" id="KK914952">
    <property type="protein sequence ID" value="KDP25936.1"/>
    <property type="molecule type" value="Genomic_DNA"/>
</dbReference>
<comment type="similarity">
    <text evidence="1">Belongs to the 'GDXG' lipolytic enzyme family.</text>
</comment>
<feature type="active site" evidence="2">
    <location>
        <position position="185"/>
    </location>
</feature>
<dbReference type="SUPFAM" id="SSF53474">
    <property type="entry name" value="alpha/beta-Hydrolases"/>
    <property type="match status" value="1"/>
</dbReference>
<feature type="domain" description="Alpha/beta hydrolase fold-3" evidence="3">
    <location>
        <begin position="137"/>
        <end position="316"/>
    </location>
</feature>
<evidence type="ECO:0000256" key="1">
    <source>
        <dbReference type="ARBA" id="ARBA00010515"/>
    </source>
</evidence>
<dbReference type="OrthoDB" id="408631at2759"/>
<dbReference type="PANTHER" id="PTHR23024:SF467">
    <property type="entry name" value="CARBOXYLESTERASE 12-RELATED"/>
    <property type="match status" value="1"/>
</dbReference>
<organism evidence="4 5">
    <name type="scientific">Jatropha curcas</name>
    <name type="common">Barbados nut</name>
    <dbReference type="NCBI Taxonomy" id="180498"/>
    <lineage>
        <taxon>Eukaryota</taxon>
        <taxon>Viridiplantae</taxon>
        <taxon>Streptophyta</taxon>
        <taxon>Embryophyta</taxon>
        <taxon>Tracheophyta</taxon>
        <taxon>Spermatophyta</taxon>
        <taxon>Magnoliopsida</taxon>
        <taxon>eudicotyledons</taxon>
        <taxon>Gunneridae</taxon>
        <taxon>Pentapetalae</taxon>
        <taxon>rosids</taxon>
        <taxon>fabids</taxon>
        <taxon>Malpighiales</taxon>
        <taxon>Euphorbiaceae</taxon>
        <taxon>Crotonoideae</taxon>
        <taxon>Jatropheae</taxon>
        <taxon>Jatropha</taxon>
    </lineage>
</organism>
<dbReference type="GO" id="GO:0016787">
    <property type="term" value="F:hydrolase activity"/>
    <property type="evidence" value="ECO:0007669"/>
    <property type="project" value="InterPro"/>
</dbReference>
<dbReference type="STRING" id="180498.A0A067JPP1"/>
<evidence type="ECO:0000313" key="4">
    <source>
        <dbReference type="EMBL" id="KDP25936.1"/>
    </source>
</evidence>
<dbReference type="PANTHER" id="PTHR23024">
    <property type="entry name" value="ARYLACETAMIDE DEACETYLASE"/>
    <property type="match status" value="1"/>
</dbReference>
<accession>A0A067JPP1</accession>
<dbReference type="Proteomes" id="UP000027138">
    <property type="component" value="Unassembled WGS sequence"/>
</dbReference>
<reference evidence="4 5" key="1">
    <citation type="journal article" date="2014" name="PLoS ONE">
        <title>Global Analysis of Gene Expression Profiles in Physic Nut (Jatropha curcas L.) Seedlings Exposed to Salt Stress.</title>
        <authorList>
            <person name="Zhang L."/>
            <person name="Zhang C."/>
            <person name="Wu P."/>
            <person name="Chen Y."/>
            <person name="Li M."/>
            <person name="Jiang H."/>
            <person name="Wu G."/>
        </authorList>
    </citation>
    <scope>NUCLEOTIDE SEQUENCE [LARGE SCALE GENOMIC DNA]</scope>
    <source>
        <strain evidence="5">cv. GZQX0401</strain>
        <tissue evidence="4">Young leaves</tissue>
    </source>
</reference>